<name>A0AAD6UTG5_9AGAR</name>
<dbReference type="Proteomes" id="UP001219525">
    <property type="component" value="Unassembled WGS sequence"/>
</dbReference>
<gene>
    <name evidence="2" type="ORF">GGX14DRAFT_406392</name>
</gene>
<organism evidence="2 3">
    <name type="scientific">Mycena pura</name>
    <dbReference type="NCBI Taxonomy" id="153505"/>
    <lineage>
        <taxon>Eukaryota</taxon>
        <taxon>Fungi</taxon>
        <taxon>Dikarya</taxon>
        <taxon>Basidiomycota</taxon>
        <taxon>Agaricomycotina</taxon>
        <taxon>Agaricomycetes</taxon>
        <taxon>Agaricomycetidae</taxon>
        <taxon>Agaricales</taxon>
        <taxon>Marasmiineae</taxon>
        <taxon>Mycenaceae</taxon>
        <taxon>Mycena</taxon>
    </lineage>
</organism>
<evidence type="ECO:0000313" key="3">
    <source>
        <dbReference type="Proteomes" id="UP001219525"/>
    </source>
</evidence>
<feature type="compositionally biased region" description="Polar residues" evidence="1">
    <location>
        <begin position="10"/>
        <end position="32"/>
    </location>
</feature>
<accession>A0AAD6UTG5</accession>
<evidence type="ECO:0000313" key="2">
    <source>
        <dbReference type="EMBL" id="KAJ7192449.1"/>
    </source>
</evidence>
<sequence>MNRPSGISRAVNTHLPSNNSTEWNADSQNQSLYGGGAPHGNPFPPAFKSRLKLTGLLTCLHQRSPGATGTRAASRRVAGVEENVSQLQARIAPLPARRAGGWATRSRRPTSSKPATSVPAHGSDESDTDVAPRSTTDLSATDLSATDLSATDLSMDTEESEDLSKLKKRALKSYVTKVFRLVCNVPGRNWPDALVERKNSLTDEVYPTPVFTEQVTDLRNRAIFEAVAKQVMLELEDRNFWPRNLKRLSGVPGPRWDLALLTNFAKDSLRGFKRQWKEFQEIEAAIRAESGRGNNRRRLKHRKRKSGQLTKVLKVFEFATQYKLDPIFEGLAIGSRLASVRVPARCGEAIGGKAVKRGGEAACDITTCDVAGEVERRNTVVEEGGHGRATPIHPAVHKWPTDEGCAGVLSSLQAVFPWFHSGAKLPPKK</sequence>
<reference evidence="2" key="1">
    <citation type="submission" date="2023-03" db="EMBL/GenBank/DDBJ databases">
        <title>Massive genome expansion in bonnet fungi (Mycena s.s.) driven by repeated elements and novel gene families across ecological guilds.</title>
        <authorList>
            <consortium name="Lawrence Berkeley National Laboratory"/>
            <person name="Harder C.B."/>
            <person name="Miyauchi S."/>
            <person name="Viragh M."/>
            <person name="Kuo A."/>
            <person name="Thoen E."/>
            <person name="Andreopoulos B."/>
            <person name="Lu D."/>
            <person name="Skrede I."/>
            <person name="Drula E."/>
            <person name="Henrissat B."/>
            <person name="Morin E."/>
            <person name="Kohler A."/>
            <person name="Barry K."/>
            <person name="LaButti K."/>
            <person name="Morin E."/>
            <person name="Salamov A."/>
            <person name="Lipzen A."/>
            <person name="Mereny Z."/>
            <person name="Hegedus B."/>
            <person name="Baldrian P."/>
            <person name="Stursova M."/>
            <person name="Weitz H."/>
            <person name="Taylor A."/>
            <person name="Grigoriev I.V."/>
            <person name="Nagy L.G."/>
            <person name="Martin F."/>
            <person name="Kauserud H."/>
        </authorList>
    </citation>
    <scope>NUCLEOTIDE SEQUENCE</scope>
    <source>
        <strain evidence="2">9144</strain>
    </source>
</reference>
<feature type="region of interest" description="Disordered" evidence="1">
    <location>
        <begin position="1"/>
        <end position="45"/>
    </location>
</feature>
<evidence type="ECO:0000256" key="1">
    <source>
        <dbReference type="SAM" id="MobiDB-lite"/>
    </source>
</evidence>
<dbReference type="EMBL" id="JARJCW010000120">
    <property type="protein sequence ID" value="KAJ7192449.1"/>
    <property type="molecule type" value="Genomic_DNA"/>
</dbReference>
<keyword evidence="3" id="KW-1185">Reference proteome</keyword>
<feature type="compositionally biased region" description="Polar residues" evidence="1">
    <location>
        <begin position="133"/>
        <end position="143"/>
    </location>
</feature>
<comment type="caution">
    <text evidence="2">The sequence shown here is derived from an EMBL/GenBank/DDBJ whole genome shotgun (WGS) entry which is preliminary data.</text>
</comment>
<proteinExistence type="predicted"/>
<protein>
    <submittedName>
        <fullName evidence="2">Uncharacterized protein</fullName>
    </submittedName>
</protein>
<feature type="region of interest" description="Disordered" evidence="1">
    <location>
        <begin position="95"/>
        <end position="143"/>
    </location>
</feature>
<dbReference type="AlphaFoldDB" id="A0AAD6UTG5"/>